<feature type="non-terminal residue" evidence="2">
    <location>
        <position position="186"/>
    </location>
</feature>
<feature type="compositionally biased region" description="Gly residues" evidence="1">
    <location>
        <begin position="170"/>
        <end position="186"/>
    </location>
</feature>
<reference evidence="2" key="1">
    <citation type="submission" date="2020-02" db="EMBL/GenBank/DDBJ databases">
        <authorList>
            <person name="Meier V. D."/>
        </authorList>
    </citation>
    <scope>NUCLEOTIDE SEQUENCE</scope>
    <source>
        <strain evidence="2">AVDCRST_MAG39</strain>
    </source>
</reference>
<accession>A0A6J4T383</accession>
<dbReference type="GO" id="GO:0004602">
    <property type="term" value="F:glutathione peroxidase activity"/>
    <property type="evidence" value="ECO:0007669"/>
    <property type="project" value="UniProtKB-EC"/>
</dbReference>
<protein>
    <submittedName>
        <fullName evidence="2">Glutathione peroxidase @ Thioredoxin peroxidase</fullName>
        <ecNumber evidence="2">1.11.1.15</ecNumber>
        <ecNumber evidence="2">1.11.1.9</ecNumber>
    </submittedName>
</protein>
<keyword evidence="2" id="KW-0575">Peroxidase</keyword>
<feature type="compositionally biased region" description="Basic and acidic residues" evidence="1">
    <location>
        <begin position="75"/>
        <end position="101"/>
    </location>
</feature>
<sequence>GDRPPHNPAVSHRRDPRQPRRPRGPGAAGRQRRLQMRADPAIRGARSAPPQVQGARLRRARLSVQRLHGPGARHGGGDRRLLLDPLRRELPHVRQAEREGPRPAPTLPCAHRGPPPAGGHRRAEPDGRPPAPDRRRRRRRRRRQLEFREVPPRPRRPRPRPLRPPHRAGRAGGGAGDRGGVGGWGI</sequence>
<dbReference type="AlphaFoldDB" id="A0A6J4T383"/>
<name>A0A6J4T383_9SPHN</name>
<dbReference type="EC" id="1.11.1.15" evidence="2"/>
<proteinExistence type="predicted"/>
<keyword evidence="2" id="KW-0560">Oxidoreductase</keyword>
<feature type="region of interest" description="Disordered" evidence="1">
    <location>
        <begin position="1"/>
        <end position="186"/>
    </location>
</feature>
<gene>
    <name evidence="2" type="ORF">AVDCRST_MAG39-2108</name>
</gene>
<feature type="non-terminal residue" evidence="2">
    <location>
        <position position="1"/>
    </location>
</feature>
<dbReference type="EMBL" id="CADCVW010000086">
    <property type="protein sequence ID" value="CAA9512464.1"/>
    <property type="molecule type" value="Genomic_DNA"/>
</dbReference>
<organism evidence="2">
    <name type="scientific">uncultured Sphingomonadaceae bacterium</name>
    <dbReference type="NCBI Taxonomy" id="169976"/>
    <lineage>
        <taxon>Bacteria</taxon>
        <taxon>Pseudomonadati</taxon>
        <taxon>Pseudomonadota</taxon>
        <taxon>Alphaproteobacteria</taxon>
        <taxon>Sphingomonadales</taxon>
        <taxon>Sphingomonadaceae</taxon>
        <taxon>environmental samples</taxon>
    </lineage>
</organism>
<evidence type="ECO:0000256" key="1">
    <source>
        <dbReference type="SAM" id="MobiDB-lite"/>
    </source>
</evidence>
<feature type="compositionally biased region" description="Basic and acidic residues" evidence="1">
    <location>
        <begin position="121"/>
        <end position="133"/>
    </location>
</feature>
<dbReference type="EC" id="1.11.1.9" evidence="2"/>
<feature type="compositionally biased region" description="Basic residues" evidence="1">
    <location>
        <begin position="153"/>
        <end position="169"/>
    </location>
</feature>
<feature type="compositionally biased region" description="Basic residues" evidence="1">
    <location>
        <begin position="134"/>
        <end position="143"/>
    </location>
</feature>
<evidence type="ECO:0000313" key="2">
    <source>
        <dbReference type="EMBL" id="CAA9512464.1"/>
    </source>
</evidence>